<dbReference type="InterPro" id="IPR001611">
    <property type="entry name" value="Leu-rich_rpt"/>
</dbReference>
<dbReference type="SUPFAM" id="SSF52047">
    <property type="entry name" value="RNI-like"/>
    <property type="match status" value="1"/>
</dbReference>
<reference evidence="1" key="1">
    <citation type="journal article" date="2012" name="Nature">
        <title>The oyster genome reveals stress adaptation and complexity of shell formation.</title>
        <authorList>
            <person name="Zhang G."/>
            <person name="Fang X."/>
            <person name="Guo X."/>
            <person name="Li L."/>
            <person name="Luo R."/>
            <person name="Xu F."/>
            <person name="Yang P."/>
            <person name="Zhang L."/>
            <person name="Wang X."/>
            <person name="Qi H."/>
            <person name="Xiong Z."/>
            <person name="Que H."/>
            <person name="Xie Y."/>
            <person name="Holland P.W."/>
            <person name="Paps J."/>
            <person name="Zhu Y."/>
            <person name="Wu F."/>
            <person name="Chen Y."/>
            <person name="Wang J."/>
            <person name="Peng C."/>
            <person name="Meng J."/>
            <person name="Yang L."/>
            <person name="Liu J."/>
            <person name="Wen B."/>
            <person name="Zhang N."/>
            <person name="Huang Z."/>
            <person name="Zhu Q."/>
            <person name="Feng Y."/>
            <person name="Mount A."/>
            <person name="Hedgecock D."/>
            <person name="Xu Z."/>
            <person name="Liu Y."/>
            <person name="Domazet-Loso T."/>
            <person name="Du Y."/>
            <person name="Sun X."/>
            <person name="Zhang S."/>
            <person name="Liu B."/>
            <person name="Cheng P."/>
            <person name="Jiang X."/>
            <person name="Li J."/>
            <person name="Fan D."/>
            <person name="Wang W."/>
            <person name="Fu W."/>
            <person name="Wang T."/>
            <person name="Wang B."/>
            <person name="Zhang J."/>
            <person name="Peng Z."/>
            <person name="Li Y."/>
            <person name="Li N."/>
            <person name="Wang J."/>
            <person name="Chen M."/>
            <person name="He Y."/>
            <person name="Tan F."/>
            <person name="Song X."/>
            <person name="Zheng Q."/>
            <person name="Huang R."/>
            <person name="Yang H."/>
            <person name="Du X."/>
            <person name="Chen L."/>
            <person name="Yang M."/>
            <person name="Gaffney P.M."/>
            <person name="Wang S."/>
            <person name="Luo L."/>
            <person name="She Z."/>
            <person name="Ming Y."/>
            <person name="Huang W."/>
            <person name="Zhang S."/>
            <person name="Huang B."/>
            <person name="Zhang Y."/>
            <person name="Qu T."/>
            <person name="Ni P."/>
            <person name="Miao G."/>
            <person name="Wang J."/>
            <person name="Wang Q."/>
            <person name="Steinberg C.E."/>
            <person name="Wang H."/>
            <person name="Li N."/>
            <person name="Qian L."/>
            <person name="Zhang G."/>
            <person name="Li Y."/>
            <person name="Yang H."/>
            <person name="Liu X."/>
            <person name="Wang J."/>
            <person name="Yin Y."/>
            <person name="Wang J."/>
        </authorList>
    </citation>
    <scope>NUCLEOTIDE SEQUENCE [LARGE SCALE GENOMIC DNA]</scope>
    <source>
        <strain evidence="1">05x7-T-G4-1.051#20</strain>
    </source>
</reference>
<evidence type="ECO:0000313" key="1">
    <source>
        <dbReference type="EMBL" id="EKC33641.1"/>
    </source>
</evidence>
<proteinExistence type="predicted"/>
<gene>
    <name evidence="1" type="ORF">CGI_10020083</name>
</gene>
<accession>K1RHL0</accession>
<dbReference type="Pfam" id="PF13516">
    <property type="entry name" value="LRR_6"/>
    <property type="match status" value="2"/>
</dbReference>
<name>K1RHL0_MAGGI</name>
<protein>
    <submittedName>
        <fullName evidence="1">Uncharacterized protein</fullName>
    </submittedName>
</protein>
<dbReference type="InterPro" id="IPR032675">
    <property type="entry name" value="LRR_dom_sf"/>
</dbReference>
<dbReference type="InParanoid" id="K1RHL0"/>
<organism evidence="1">
    <name type="scientific">Magallana gigas</name>
    <name type="common">Pacific oyster</name>
    <name type="synonym">Crassostrea gigas</name>
    <dbReference type="NCBI Taxonomy" id="29159"/>
    <lineage>
        <taxon>Eukaryota</taxon>
        <taxon>Metazoa</taxon>
        <taxon>Spiralia</taxon>
        <taxon>Lophotrochozoa</taxon>
        <taxon>Mollusca</taxon>
        <taxon>Bivalvia</taxon>
        <taxon>Autobranchia</taxon>
        <taxon>Pteriomorphia</taxon>
        <taxon>Ostreida</taxon>
        <taxon>Ostreoidea</taxon>
        <taxon>Ostreidae</taxon>
        <taxon>Magallana</taxon>
    </lineage>
</organism>
<dbReference type="HOGENOM" id="CLU_2796478_0_0_1"/>
<sequence length="68" mass="7576">MKLKLVNASWNGIDDEGALAFSDCLSNNAVLTELDISCSRIGDKGYAQVMRAFKKNTYNVCVIRYGPW</sequence>
<dbReference type="Gene3D" id="3.80.10.10">
    <property type="entry name" value="Ribonuclease Inhibitor"/>
    <property type="match status" value="1"/>
</dbReference>
<dbReference type="EMBL" id="JH823241">
    <property type="protein sequence ID" value="EKC33641.1"/>
    <property type="molecule type" value="Genomic_DNA"/>
</dbReference>
<dbReference type="AlphaFoldDB" id="K1RHL0"/>